<name>A0AAJ1WTL4_9BACL</name>
<gene>
    <name evidence="6" type="ORF">J2Z48_001288</name>
</gene>
<dbReference type="PROSITE" id="PS50937">
    <property type="entry name" value="HTH_MERR_2"/>
    <property type="match status" value="1"/>
</dbReference>
<proteinExistence type="predicted"/>
<dbReference type="SUPFAM" id="SSF46955">
    <property type="entry name" value="Putative DNA-binding domain"/>
    <property type="match status" value="1"/>
</dbReference>
<dbReference type="InterPro" id="IPR009061">
    <property type="entry name" value="DNA-bd_dom_put_sf"/>
</dbReference>
<keyword evidence="2" id="KW-0805">Transcription regulation</keyword>
<keyword evidence="3 6" id="KW-0238">DNA-binding</keyword>
<dbReference type="Gene3D" id="1.10.1660.10">
    <property type="match status" value="1"/>
</dbReference>
<sequence>MNDEMRRKIPFFSIGLVTRLTDLTPRQIRYYEQQGLIHPECTNGNQLLFSFNDIELLLEIKSLSEKSINFAGVKEKLELKS</sequence>
<dbReference type="GO" id="GO:0003700">
    <property type="term" value="F:DNA-binding transcription factor activity"/>
    <property type="evidence" value="ECO:0007669"/>
    <property type="project" value="InterPro"/>
</dbReference>
<dbReference type="InterPro" id="IPR000551">
    <property type="entry name" value="MerR-type_HTH_dom"/>
</dbReference>
<organism evidence="6 7">
    <name type="scientific">Croceifilum oryzae</name>
    <dbReference type="NCBI Taxonomy" id="1553429"/>
    <lineage>
        <taxon>Bacteria</taxon>
        <taxon>Bacillati</taxon>
        <taxon>Bacillota</taxon>
        <taxon>Bacilli</taxon>
        <taxon>Bacillales</taxon>
        <taxon>Thermoactinomycetaceae</taxon>
        <taxon>Croceifilum</taxon>
    </lineage>
</organism>
<evidence type="ECO:0000256" key="3">
    <source>
        <dbReference type="ARBA" id="ARBA00023125"/>
    </source>
</evidence>
<evidence type="ECO:0000313" key="6">
    <source>
        <dbReference type="EMBL" id="MDQ0417116.1"/>
    </source>
</evidence>
<accession>A0AAJ1WTL4</accession>
<evidence type="ECO:0000256" key="4">
    <source>
        <dbReference type="ARBA" id="ARBA00023163"/>
    </source>
</evidence>
<keyword evidence="1" id="KW-0678">Repressor</keyword>
<feature type="domain" description="HTH merR-type" evidence="5">
    <location>
        <begin position="11"/>
        <end position="79"/>
    </location>
</feature>
<dbReference type="EMBL" id="JAUSUV010000005">
    <property type="protein sequence ID" value="MDQ0417116.1"/>
    <property type="molecule type" value="Genomic_DNA"/>
</dbReference>
<dbReference type="Pfam" id="PF13411">
    <property type="entry name" value="MerR_1"/>
    <property type="match status" value="1"/>
</dbReference>
<protein>
    <submittedName>
        <fullName evidence="6">DNA-binding transcriptional MerR regulator</fullName>
    </submittedName>
</protein>
<dbReference type="RefSeq" id="WP_307251896.1">
    <property type="nucleotide sequence ID" value="NZ_JAUSUV010000005.1"/>
</dbReference>
<dbReference type="GO" id="GO:0003677">
    <property type="term" value="F:DNA binding"/>
    <property type="evidence" value="ECO:0007669"/>
    <property type="project" value="UniProtKB-KW"/>
</dbReference>
<dbReference type="PANTHER" id="PTHR30204">
    <property type="entry name" value="REDOX-CYCLING DRUG-SENSING TRANSCRIPTIONAL ACTIVATOR SOXR"/>
    <property type="match status" value="1"/>
</dbReference>
<comment type="caution">
    <text evidence="6">The sequence shown here is derived from an EMBL/GenBank/DDBJ whole genome shotgun (WGS) entry which is preliminary data.</text>
</comment>
<reference evidence="6 7" key="1">
    <citation type="submission" date="2023-07" db="EMBL/GenBank/DDBJ databases">
        <title>Genomic Encyclopedia of Type Strains, Phase IV (KMG-IV): sequencing the most valuable type-strain genomes for metagenomic binning, comparative biology and taxonomic classification.</title>
        <authorList>
            <person name="Goeker M."/>
        </authorList>
    </citation>
    <scope>NUCLEOTIDE SEQUENCE [LARGE SCALE GENOMIC DNA]</scope>
    <source>
        <strain evidence="6 7">DSM 46876</strain>
    </source>
</reference>
<dbReference type="InterPro" id="IPR047057">
    <property type="entry name" value="MerR_fam"/>
</dbReference>
<dbReference type="SMART" id="SM00422">
    <property type="entry name" value="HTH_MERR"/>
    <property type="match status" value="1"/>
</dbReference>
<evidence type="ECO:0000256" key="1">
    <source>
        <dbReference type="ARBA" id="ARBA00022491"/>
    </source>
</evidence>
<dbReference type="Proteomes" id="UP001238450">
    <property type="component" value="Unassembled WGS sequence"/>
</dbReference>
<evidence type="ECO:0000313" key="7">
    <source>
        <dbReference type="Proteomes" id="UP001238450"/>
    </source>
</evidence>
<evidence type="ECO:0000259" key="5">
    <source>
        <dbReference type="PROSITE" id="PS50937"/>
    </source>
</evidence>
<dbReference type="PANTHER" id="PTHR30204:SF65">
    <property type="entry name" value="HTH-TYPE TRANSCRIPTIONAL REGULATOR TNRA"/>
    <property type="match status" value="1"/>
</dbReference>
<keyword evidence="7" id="KW-1185">Reference proteome</keyword>
<keyword evidence="4" id="KW-0804">Transcription</keyword>
<evidence type="ECO:0000256" key="2">
    <source>
        <dbReference type="ARBA" id="ARBA00023015"/>
    </source>
</evidence>
<dbReference type="AlphaFoldDB" id="A0AAJ1WTL4"/>